<evidence type="ECO:0000256" key="5">
    <source>
        <dbReference type="ARBA" id="ARBA00022737"/>
    </source>
</evidence>
<proteinExistence type="inferred from homology"/>
<dbReference type="PANTHER" id="PTHR45624">
    <property type="entry name" value="MITOCHONDRIAL BASIC AMINO ACIDS TRANSPORTER-RELATED"/>
    <property type="match status" value="1"/>
</dbReference>
<keyword evidence="4 9" id="KW-0812">Transmembrane</keyword>
<evidence type="ECO:0000256" key="6">
    <source>
        <dbReference type="ARBA" id="ARBA00022989"/>
    </source>
</evidence>
<evidence type="ECO:0000256" key="7">
    <source>
        <dbReference type="ARBA" id="ARBA00023128"/>
    </source>
</evidence>
<dbReference type="GO" id="GO:0022857">
    <property type="term" value="F:transmembrane transporter activity"/>
    <property type="evidence" value="ECO:0007669"/>
    <property type="project" value="TreeGrafter"/>
</dbReference>
<dbReference type="Gene3D" id="1.50.40.10">
    <property type="entry name" value="Mitochondrial carrier domain"/>
    <property type="match status" value="1"/>
</dbReference>
<evidence type="ECO:0000256" key="4">
    <source>
        <dbReference type="ARBA" id="ARBA00022692"/>
    </source>
</evidence>
<keyword evidence="6 11" id="KW-1133">Transmembrane helix</keyword>
<feature type="repeat" description="Solcar" evidence="9">
    <location>
        <begin position="68"/>
        <end position="152"/>
    </location>
</feature>
<evidence type="ECO:0008006" key="13">
    <source>
        <dbReference type="Google" id="ProtNLM"/>
    </source>
</evidence>
<dbReference type="InterPro" id="IPR018108">
    <property type="entry name" value="MCP_transmembrane"/>
</dbReference>
<feature type="repeat" description="Solcar" evidence="9">
    <location>
        <begin position="167"/>
        <end position="256"/>
    </location>
</feature>
<dbReference type="SUPFAM" id="SSF103506">
    <property type="entry name" value="Mitochondrial carrier"/>
    <property type="match status" value="1"/>
</dbReference>
<evidence type="ECO:0000256" key="9">
    <source>
        <dbReference type="PROSITE-ProRule" id="PRU00282"/>
    </source>
</evidence>
<dbReference type="Pfam" id="PF00153">
    <property type="entry name" value="Mito_carr"/>
    <property type="match status" value="3"/>
</dbReference>
<organism evidence="12">
    <name type="scientific">Arcella intermedia</name>
    <dbReference type="NCBI Taxonomy" id="1963864"/>
    <lineage>
        <taxon>Eukaryota</taxon>
        <taxon>Amoebozoa</taxon>
        <taxon>Tubulinea</taxon>
        <taxon>Elardia</taxon>
        <taxon>Arcellinida</taxon>
        <taxon>Sphaerothecina</taxon>
        <taxon>Arcellidae</taxon>
        <taxon>Arcella</taxon>
    </lineage>
</organism>
<dbReference type="PANTHER" id="PTHR45624:SF24">
    <property type="entry name" value="MITOCHONDRIAL SUBSTRATE CARRIER FAMILY PROTEIN G"/>
    <property type="match status" value="1"/>
</dbReference>
<dbReference type="InterPro" id="IPR050567">
    <property type="entry name" value="Mitochondrial_Carrier"/>
</dbReference>
<evidence type="ECO:0000256" key="11">
    <source>
        <dbReference type="SAM" id="Phobius"/>
    </source>
</evidence>
<evidence type="ECO:0000256" key="1">
    <source>
        <dbReference type="ARBA" id="ARBA00004225"/>
    </source>
</evidence>
<evidence type="ECO:0000256" key="3">
    <source>
        <dbReference type="ARBA" id="ARBA00022448"/>
    </source>
</evidence>
<protein>
    <recommendedName>
        <fullName evidence="13">Mitochondrial carrier protein</fullName>
    </recommendedName>
</protein>
<evidence type="ECO:0000313" key="12">
    <source>
        <dbReference type="EMBL" id="NDV34565.1"/>
    </source>
</evidence>
<keyword evidence="3 10" id="KW-0813">Transport</keyword>
<reference evidence="12" key="1">
    <citation type="journal article" date="2020" name="J. Eukaryot. Microbiol.">
        <title>De novo Sequencing, Assembly and Annotation of the Transcriptome for the Free-Living Testate Amoeba Arcella intermedia.</title>
        <authorList>
            <person name="Ribeiro G.M."/>
            <person name="Porfirio-Sousa A.L."/>
            <person name="Maurer-Alcala X.X."/>
            <person name="Katz L.A."/>
            <person name="Lahr D.J.G."/>
        </authorList>
    </citation>
    <scope>NUCLEOTIDE SEQUENCE</scope>
</reference>
<name>A0A6B2LC54_9EUKA</name>
<comment type="similarity">
    <text evidence="2 10">Belongs to the mitochondrial carrier (TC 2.A.29) family.</text>
</comment>
<dbReference type="EMBL" id="GIBP01005596">
    <property type="protein sequence ID" value="NDV34565.1"/>
    <property type="molecule type" value="Transcribed_RNA"/>
</dbReference>
<sequence>MQTTNLYENSFRGMIKCFKDGYRESGIRGLYRGAQSPLFGMAGLNATLYLGYGQGRDVILKSTGQKELFLHQQVFAGWFAGFWCTLVEGPVDFFKCQLQMRPKEYRGYWHCLFSITRAYGLKGFFQGFGPSLTRNVPAYGFYFGGYESTKLILSNQFLQKHNYSRSKEVIVTLIAGGFGGLWFWVPTYPVDVVKSAIQSDSPHPKEKKYSSMLDCAKKIYGEYGWRGFYKGFTPCAIRGFGANAFAWSGYEYSMRALNKISYLDIS</sequence>
<dbReference type="AlphaFoldDB" id="A0A6B2LC54"/>
<feature type="repeat" description="Solcar" evidence="9">
    <location>
        <begin position="1"/>
        <end position="58"/>
    </location>
</feature>
<evidence type="ECO:0000256" key="2">
    <source>
        <dbReference type="ARBA" id="ARBA00006375"/>
    </source>
</evidence>
<keyword evidence="5" id="KW-0677">Repeat</keyword>
<dbReference type="PROSITE" id="PS50920">
    <property type="entry name" value="SOLCAR"/>
    <property type="match status" value="3"/>
</dbReference>
<dbReference type="InterPro" id="IPR023395">
    <property type="entry name" value="MCP_dom_sf"/>
</dbReference>
<evidence type="ECO:0000256" key="8">
    <source>
        <dbReference type="ARBA" id="ARBA00023136"/>
    </source>
</evidence>
<keyword evidence="7" id="KW-0496">Mitochondrion</keyword>
<keyword evidence="8 9" id="KW-0472">Membrane</keyword>
<dbReference type="GO" id="GO:0031966">
    <property type="term" value="C:mitochondrial membrane"/>
    <property type="evidence" value="ECO:0007669"/>
    <property type="project" value="UniProtKB-SubCell"/>
</dbReference>
<comment type="subcellular location">
    <subcellularLocation>
        <location evidence="1">Mitochondrion membrane</location>
        <topology evidence="1">Multi-pass membrane protein</topology>
    </subcellularLocation>
</comment>
<accession>A0A6B2LC54</accession>
<evidence type="ECO:0000256" key="10">
    <source>
        <dbReference type="RuleBase" id="RU000488"/>
    </source>
</evidence>
<feature type="transmembrane region" description="Helical" evidence="11">
    <location>
        <begin position="169"/>
        <end position="185"/>
    </location>
</feature>